<keyword evidence="7 11" id="KW-0862">Zinc</keyword>
<reference evidence="14" key="1">
    <citation type="submission" date="2017-09" db="EMBL/GenBank/DDBJ databases">
        <title>Depth-based differentiation of microbial function through sediment-hosted aquifers and enrichment of novel symbionts in the deep terrestrial subsurface.</title>
        <authorList>
            <person name="Probst A.J."/>
            <person name="Ladd B."/>
            <person name="Jarett J.K."/>
            <person name="Geller-Mcgrath D.E."/>
            <person name="Sieber C.M.K."/>
            <person name="Emerson J.B."/>
            <person name="Anantharaman K."/>
            <person name="Thomas B.C."/>
            <person name="Malmstrom R."/>
            <person name="Stieglmeier M."/>
            <person name="Klingl A."/>
            <person name="Woyke T."/>
            <person name="Ryan C.M."/>
            <person name="Banfield J.F."/>
        </authorList>
    </citation>
    <scope>NUCLEOTIDE SEQUENCE [LARGE SCALE GENOMIC DNA]</scope>
</reference>
<feature type="transmembrane region" description="Helical" evidence="11">
    <location>
        <begin position="232"/>
        <end position="249"/>
    </location>
</feature>
<dbReference type="Proteomes" id="UP000230959">
    <property type="component" value="Unassembled WGS sequence"/>
</dbReference>
<feature type="transmembrane region" description="Helical" evidence="11">
    <location>
        <begin position="6"/>
        <end position="25"/>
    </location>
</feature>
<keyword evidence="9 11" id="KW-0482">Metalloprotease</keyword>
<dbReference type="GO" id="GO:0046872">
    <property type="term" value="F:metal ion binding"/>
    <property type="evidence" value="ECO:0007669"/>
    <property type="project" value="UniProtKB-KW"/>
</dbReference>
<dbReference type="GO" id="GO:0004222">
    <property type="term" value="F:metalloendopeptidase activity"/>
    <property type="evidence" value="ECO:0007669"/>
    <property type="project" value="InterPro"/>
</dbReference>
<evidence type="ECO:0000256" key="1">
    <source>
        <dbReference type="ARBA" id="ARBA00001947"/>
    </source>
</evidence>
<dbReference type="InterPro" id="IPR001478">
    <property type="entry name" value="PDZ"/>
</dbReference>
<feature type="transmembrane region" description="Helical" evidence="11">
    <location>
        <begin position="261"/>
        <end position="283"/>
    </location>
</feature>
<feature type="domain" description="PDZ" evidence="12">
    <location>
        <begin position="111"/>
        <end position="188"/>
    </location>
</feature>
<evidence type="ECO:0000259" key="12">
    <source>
        <dbReference type="SMART" id="SM00228"/>
    </source>
</evidence>
<feature type="transmembrane region" description="Helical" evidence="11">
    <location>
        <begin position="94"/>
        <end position="117"/>
    </location>
</feature>
<dbReference type="NCBIfam" id="TIGR00054">
    <property type="entry name" value="RIP metalloprotease RseP"/>
    <property type="match status" value="1"/>
</dbReference>
<dbReference type="GO" id="GO:0016020">
    <property type="term" value="C:membrane"/>
    <property type="evidence" value="ECO:0007669"/>
    <property type="project" value="UniProtKB-SubCell"/>
</dbReference>
<dbReference type="AlphaFoldDB" id="A0A2M8LAR1"/>
<evidence type="ECO:0000256" key="10">
    <source>
        <dbReference type="ARBA" id="ARBA00023136"/>
    </source>
</evidence>
<dbReference type="Pfam" id="PF02163">
    <property type="entry name" value="Peptidase_M50"/>
    <property type="match status" value="1"/>
</dbReference>
<keyword evidence="10 11" id="KW-0472">Membrane</keyword>
<dbReference type="InterPro" id="IPR008915">
    <property type="entry name" value="Peptidase_M50"/>
</dbReference>
<keyword evidence="11" id="KW-0479">Metal-binding</keyword>
<comment type="subcellular location">
    <subcellularLocation>
        <location evidence="2">Membrane</location>
        <topology evidence="2">Multi-pass membrane protein</topology>
    </subcellularLocation>
</comment>
<keyword evidence="4 13" id="KW-0645">Protease</keyword>
<dbReference type="GO" id="GO:0006508">
    <property type="term" value="P:proteolysis"/>
    <property type="evidence" value="ECO:0007669"/>
    <property type="project" value="UniProtKB-KW"/>
</dbReference>
<keyword evidence="6 11" id="KW-0378">Hydrolase</keyword>
<comment type="caution">
    <text evidence="13">The sequence shown here is derived from an EMBL/GenBank/DDBJ whole genome shotgun (WGS) entry which is preliminary data.</text>
</comment>
<dbReference type="EMBL" id="PFER01000021">
    <property type="protein sequence ID" value="PJE73675.1"/>
    <property type="molecule type" value="Genomic_DNA"/>
</dbReference>
<evidence type="ECO:0000256" key="7">
    <source>
        <dbReference type="ARBA" id="ARBA00022833"/>
    </source>
</evidence>
<dbReference type="InterPro" id="IPR004387">
    <property type="entry name" value="Pept_M50_Zn"/>
</dbReference>
<keyword evidence="8 11" id="KW-1133">Transmembrane helix</keyword>
<comment type="similarity">
    <text evidence="3 11">Belongs to the peptidase M50B family.</text>
</comment>
<keyword evidence="5 11" id="KW-0812">Transmembrane</keyword>
<evidence type="ECO:0000313" key="13">
    <source>
        <dbReference type="EMBL" id="PJE73675.1"/>
    </source>
</evidence>
<organism evidence="13 14">
    <name type="scientific">Candidatus Terrybacteria bacterium CG10_big_fil_rev_8_21_14_0_10_41_10</name>
    <dbReference type="NCBI Taxonomy" id="1975026"/>
    <lineage>
        <taxon>Bacteria</taxon>
        <taxon>Candidatus Terryibacteriota</taxon>
    </lineage>
</organism>
<feature type="transmembrane region" description="Helical" evidence="11">
    <location>
        <begin position="289"/>
        <end position="314"/>
    </location>
</feature>
<dbReference type="CDD" id="cd06163">
    <property type="entry name" value="S2P-M50_PDZ_RseP-like"/>
    <property type="match status" value="1"/>
</dbReference>
<evidence type="ECO:0000256" key="4">
    <source>
        <dbReference type="ARBA" id="ARBA00022670"/>
    </source>
</evidence>
<proteinExistence type="inferred from homology"/>
<feature type="transmembrane region" description="Helical" evidence="11">
    <location>
        <begin position="326"/>
        <end position="347"/>
    </location>
</feature>
<accession>A0A2M8LAR1</accession>
<sequence>MSVIFLIIILAIIILAHEFGHFIVAKKSGMRVDEFGFGFPPKLFGFKMGETLYTLNAIPFGGFVKIPGEDGGEQVARESQGRTFAEKSMRKRMAVIAAGVIFNIILAWFLISFGLMIGSPMSKSAASDAAAVKNAKVTIIGVAKDSPAEEAGLKVGDKLIAFSSVEELQNFVAVSAGKEVEIGYERGKEMGALTLIPRVNPPEGEGAIGIAMDEIGTLRLAPHKAVIEGAKTVYNLTIAIIGGLYYFILDVTKGTAGLDSVAGPVGIVSLTGSAASLGFAYLINFAAFLSINIAILNILPFPALDGGRLLFLIIEKIKGSPLNPKFSHAANTVGMIMLLVFMAVVTYSDIAKLFS</sequence>
<dbReference type="EC" id="3.4.24.-" evidence="11"/>
<comment type="cofactor">
    <cofactor evidence="1 11">
        <name>Zn(2+)</name>
        <dbReference type="ChEBI" id="CHEBI:29105"/>
    </cofactor>
</comment>
<evidence type="ECO:0000256" key="11">
    <source>
        <dbReference type="RuleBase" id="RU362031"/>
    </source>
</evidence>
<dbReference type="PANTHER" id="PTHR42837">
    <property type="entry name" value="REGULATOR OF SIGMA-E PROTEASE RSEP"/>
    <property type="match status" value="1"/>
</dbReference>
<gene>
    <name evidence="13" type="primary">rseP</name>
    <name evidence="13" type="ORF">COV02_01215</name>
</gene>
<evidence type="ECO:0000256" key="8">
    <source>
        <dbReference type="ARBA" id="ARBA00022989"/>
    </source>
</evidence>
<evidence type="ECO:0000256" key="6">
    <source>
        <dbReference type="ARBA" id="ARBA00022801"/>
    </source>
</evidence>
<evidence type="ECO:0000256" key="5">
    <source>
        <dbReference type="ARBA" id="ARBA00022692"/>
    </source>
</evidence>
<dbReference type="Gene3D" id="2.30.42.10">
    <property type="match status" value="1"/>
</dbReference>
<evidence type="ECO:0000256" key="3">
    <source>
        <dbReference type="ARBA" id="ARBA00007931"/>
    </source>
</evidence>
<evidence type="ECO:0000256" key="2">
    <source>
        <dbReference type="ARBA" id="ARBA00004141"/>
    </source>
</evidence>
<dbReference type="SUPFAM" id="SSF50156">
    <property type="entry name" value="PDZ domain-like"/>
    <property type="match status" value="1"/>
</dbReference>
<name>A0A2M8LAR1_9BACT</name>
<evidence type="ECO:0000256" key="9">
    <source>
        <dbReference type="ARBA" id="ARBA00023049"/>
    </source>
</evidence>
<dbReference type="SMART" id="SM00228">
    <property type="entry name" value="PDZ"/>
    <property type="match status" value="1"/>
</dbReference>
<dbReference type="PANTHER" id="PTHR42837:SF2">
    <property type="entry name" value="MEMBRANE METALLOPROTEASE ARASP2, CHLOROPLASTIC-RELATED"/>
    <property type="match status" value="1"/>
</dbReference>
<evidence type="ECO:0000313" key="14">
    <source>
        <dbReference type="Proteomes" id="UP000230959"/>
    </source>
</evidence>
<protein>
    <recommendedName>
        <fullName evidence="11">Zinc metalloprotease</fullName>
        <ecNumber evidence="11">3.4.24.-</ecNumber>
    </recommendedName>
</protein>
<dbReference type="InterPro" id="IPR036034">
    <property type="entry name" value="PDZ_sf"/>
</dbReference>